<protein>
    <recommendedName>
        <fullName evidence="3">PGG domain-containing protein</fullName>
    </recommendedName>
</protein>
<keyword evidence="2" id="KW-0472">Membrane</keyword>
<organism evidence="4 5">
    <name type="scientific">Zizania palustris</name>
    <name type="common">Northern wild rice</name>
    <dbReference type="NCBI Taxonomy" id="103762"/>
    <lineage>
        <taxon>Eukaryota</taxon>
        <taxon>Viridiplantae</taxon>
        <taxon>Streptophyta</taxon>
        <taxon>Embryophyta</taxon>
        <taxon>Tracheophyta</taxon>
        <taxon>Spermatophyta</taxon>
        <taxon>Magnoliopsida</taxon>
        <taxon>Liliopsida</taxon>
        <taxon>Poales</taxon>
        <taxon>Poaceae</taxon>
        <taxon>BOP clade</taxon>
        <taxon>Oryzoideae</taxon>
        <taxon>Oryzeae</taxon>
        <taxon>Zizaniinae</taxon>
        <taxon>Zizania</taxon>
    </lineage>
</organism>
<dbReference type="AlphaFoldDB" id="A0A8J5TG61"/>
<sequence length="108" mass="11681">MVNSHSSEKCEEMNKNPPLEYDLRKYLLLLAILVATVTYAAGFNPPGGVWQETEAGHLAGDSIIRDTNYPGILSSSTATRLRSLCPLWLSSSSSSSPSCTRRSTCGSQ</sequence>
<evidence type="ECO:0000259" key="3">
    <source>
        <dbReference type="Pfam" id="PF13962"/>
    </source>
</evidence>
<keyword evidence="2" id="KW-0812">Transmembrane</keyword>
<keyword evidence="2" id="KW-1133">Transmembrane helix</keyword>
<evidence type="ECO:0000313" key="5">
    <source>
        <dbReference type="Proteomes" id="UP000729402"/>
    </source>
</evidence>
<reference evidence="4" key="1">
    <citation type="journal article" date="2021" name="bioRxiv">
        <title>Whole Genome Assembly and Annotation of Northern Wild Rice, Zizania palustris L., Supports a Whole Genome Duplication in the Zizania Genus.</title>
        <authorList>
            <person name="Haas M."/>
            <person name="Kono T."/>
            <person name="Macchietto M."/>
            <person name="Millas R."/>
            <person name="McGilp L."/>
            <person name="Shao M."/>
            <person name="Duquette J."/>
            <person name="Hirsch C.N."/>
            <person name="Kimball J."/>
        </authorList>
    </citation>
    <scope>NUCLEOTIDE SEQUENCE</scope>
    <source>
        <tissue evidence="4">Fresh leaf tissue</tissue>
    </source>
</reference>
<name>A0A8J5TG61_ZIZPA</name>
<reference evidence="4" key="2">
    <citation type="submission" date="2021-02" db="EMBL/GenBank/DDBJ databases">
        <authorList>
            <person name="Kimball J.A."/>
            <person name="Haas M.W."/>
            <person name="Macchietto M."/>
            <person name="Kono T."/>
            <person name="Duquette J."/>
            <person name="Shao M."/>
        </authorList>
    </citation>
    <scope>NUCLEOTIDE SEQUENCE</scope>
    <source>
        <tissue evidence="4">Fresh leaf tissue</tissue>
    </source>
</reference>
<evidence type="ECO:0000313" key="4">
    <source>
        <dbReference type="EMBL" id="KAG8076086.1"/>
    </source>
</evidence>
<comment type="caution">
    <text evidence="4">The sequence shown here is derived from an EMBL/GenBank/DDBJ whole genome shotgun (WGS) entry which is preliminary data.</text>
</comment>
<dbReference type="InterPro" id="IPR026961">
    <property type="entry name" value="PGG_dom"/>
</dbReference>
<accession>A0A8J5TG61</accession>
<keyword evidence="5" id="KW-1185">Reference proteome</keyword>
<evidence type="ECO:0000256" key="1">
    <source>
        <dbReference type="SAM" id="MobiDB-lite"/>
    </source>
</evidence>
<dbReference type="EMBL" id="JAAALK010000283">
    <property type="protein sequence ID" value="KAG8076086.1"/>
    <property type="molecule type" value="Genomic_DNA"/>
</dbReference>
<dbReference type="OrthoDB" id="681126at2759"/>
<proteinExistence type="predicted"/>
<feature type="domain" description="PGG" evidence="3">
    <location>
        <begin position="22"/>
        <end position="67"/>
    </location>
</feature>
<gene>
    <name evidence="4" type="ORF">GUJ93_ZPchr0006g42301</name>
</gene>
<evidence type="ECO:0000256" key="2">
    <source>
        <dbReference type="SAM" id="Phobius"/>
    </source>
</evidence>
<dbReference type="Pfam" id="PF13962">
    <property type="entry name" value="PGG"/>
    <property type="match status" value="1"/>
</dbReference>
<feature type="transmembrane region" description="Helical" evidence="2">
    <location>
        <begin position="26"/>
        <end position="43"/>
    </location>
</feature>
<feature type="region of interest" description="Disordered" evidence="1">
    <location>
        <begin position="89"/>
        <end position="108"/>
    </location>
</feature>
<dbReference type="Proteomes" id="UP000729402">
    <property type="component" value="Unassembled WGS sequence"/>
</dbReference>